<gene>
    <name evidence="10" type="primary">nah</name>
    <name evidence="10" type="ORF">GCM10010502_43010</name>
    <name evidence="11" type="ORF">HS99_0032310</name>
</gene>
<evidence type="ECO:0000256" key="5">
    <source>
        <dbReference type="ARBA" id="ARBA00023065"/>
    </source>
</evidence>
<feature type="transmembrane region" description="Helical" evidence="8">
    <location>
        <begin position="103"/>
        <end position="125"/>
    </location>
</feature>
<reference evidence="10" key="5">
    <citation type="submission" date="2020-09" db="EMBL/GenBank/DDBJ databases">
        <authorList>
            <person name="Sun Q."/>
            <person name="Ohkuma M."/>
        </authorList>
    </citation>
    <scope>NUCLEOTIDE SEQUENCE</scope>
    <source>
        <strain evidence="10">JCM 4434</strain>
    </source>
</reference>
<dbReference type="PANTHER" id="PTHR32468">
    <property type="entry name" value="CATION/H + ANTIPORTER"/>
    <property type="match status" value="1"/>
</dbReference>
<protein>
    <submittedName>
        <fullName evidence="10">Sodium:proton antiporter</fullName>
    </submittedName>
</protein>
<evidence type="ECO:0000313" key="10">
    <source>
        <dbReference type="EMBL" id="GGU86035.1"/>
    </source>
</evidence>
<dbReference type="Proteomes" id="UP000037395">
    <property type="component" value="Unassembled WGS sequence"/>
</dbReference>
<reference evidence="11 12" key="2">
    <citation type="submission" date="2014-07" db="EMBL/GenBank/DDBJ databases">
        <authorList>
            <person name="Zhang J.E."/>
            <person name="Yang H."/>
            <person name="Guo J."/>
            <person name="Deng Z."/>
            <person name="Luo H."/>
            <person name="Luo M."/>
            <person name="Zhao B."/>
        </authorList>
    </citation>
    <scope>NUCLEOTIDE SEQUENCE [LARGE SCALE GENOMIC DNA]</scope>
    <source>
        <strain evidence="11">ATCC 10762</strain>
        <strain evidence="12">ATCC 10762 / DSM 40127 / CCM 3239 / JCM 4008 / LMG 5968 / NBRC 12843 / NCIMB 8234 / A-377</strain>
    </source>
</reference>
<evidence type="ECO:0000256" key="3">
    <source>
        <dbReference type="ARBA" id="ARBA00022692"/>
    </source>
</evidence>
<dbReference type="GeneID" id="97487331"/>
<feature type="transmembrane region" description="Helical" evidence="8">
    <location>
        <begin position="252"/>
        <end position="274"/>
    </location>
</feature>
<dbReference type="PANTHER" id="PTHR32468:SF0">
    <property type="entry name" value="K(+)_H(+) ANTIPORTER 1"/>
    <property type="match status" value="1"/>
</dbReference>
<keyword evidence="5" id="KW-0406">Ion transport</keyword>
<feature type="region of interest" description="Disordered" evidence="7">
    <location>
        <begin position="430"/>
        <end position="450"/>
    </location>
</feature>
<feature type="transmembrane region" description="Helical" evidence="8">
    <location>
        <begin position="339"/>
        <end position="357"/>
    </location>
</feature>
<evidence type="ECO:0000259" key="9">
    <source>
        <dbReference type="Pfam" id="PF00999"/>
    </source>
</evidence>
<feature type="transmembrane region" description="Helical" evidence="8">
    <location>
        <begin position="309"/>
        <end position="327"/>
    </location>
</feature>
<feature type="transmembrane region" description="Helical" evidence="8">
    <location>
        <begin position="35"/>
        <end position="54"/>
    </location>
</feature>
<feature type="transmembrane region" description="Helical" evidence="8">
    <location>
        <begin position="219"/>
        <end position="240"/>
    </location>
</feature>
<keyword evidence="3 8" id="KW-0812">Transmembrane</keyword>
<feature type="transmembrane region" description="Helical" evidence="8">
    <location>
        <begin position="137"/>
        <end position="161"/>
    </location>
</feature>
<dbReference type="OrthoDB" id="9793589at2"/>
<dbReference type="GO" id="GO:0015297">
    <property type="term" value="F:antiporter activity"/>
    <property type="evidence" value="ECO:0007669"/>
    <property type="project" value="InterPro"/>
</dbReference>
<dbReference type="Gene3D" id="1.20.1530.20">
    <property type="match status" value="1"/>
</dbReference>
<dbReference type="InterPro" id="IPR050794">
    <property type="entry name" value="CPA2_transporter"/>
</dbReference>
<keyword evidence="2" id="KW-0813">Transport</keyword>
<dbReference type="InterPro" id="IPR038770">
    <property type="entry name" value="Na+/solute_symporter_sf"/>
</dbReference>
<evidence type="ECO:0000256" key="2">
    <source>
        <dbReference type="ARBA" id="ARBA00022448"/>
    </source>
</evidence>
<dbReference type="EMBL" id="BMUB01000009">
    <property type="protein sequence ID" value="GGU86035.1"/>
    <property type="molecule type" value="Genomic_DNA"/>
</dbReference>
<dbReference type="GO" id="GO:0016020">
    <property type="term" value="C:membrane"/>
    <property type="evidence" value="ECO:0007669"/>
    <property type="project" value="UniProtKB-SubCell"/>
</dbReference>
<evidence type="ECO:0000313" key="12">
    <source>
        <dbReference type="Proteomes" id="UP000037395"/>
    </source>
</evidence>
<evidence type="ECO:0000256" key="1">
    <source>
        <dbReference type="ARBA" id="ARBA00004141"/>
    </source>
</evidence>
<feature type="transmembrane region" description="Helical" evidence="8">
    <location>
        <begin position="74"/>
        <end position="91"/>
    </location>
</feature>
<dbReference type="AlphaFoldDB" id="A0A1E7N438"/>
<feature type="domain" description="Cation/H+ exchanger transmembrane" evidence="9">
    <location>
        <begin position="18"/>
        <end position="421"/>
    </location>
</feature>
<dbReference type="Proteomes" id="UP000610124">
    <property type="component" value="Unassembled WGS sequence"/>
</dbReference>
<dbReference type="Pfam" id="PF00999">
    <property type="entry name" value="Na_H_Exchanger"/>
    <property type="match status" value="1"/>
</dbReference>
<keyword evidence="6 8" id="KW-0472">Membrane</keyword>
<feature type="transmembrane region" description="Helical" evidence="8">
    <location>
        <begin position="280"/>
        <end position="297"/>
    </location>
</feature>
<dbReference type="RefSeq" id="WP_030553492.1">
    <property type="nucleotide sequence ID" value="NZ_BMUB01000009.1"/>
</dbReference>
<reference evidence="12" key="4">
    <citation type="submission" date="2016-08" db="EMBL/GenBank/DDBJ databases">
        <title>Sequencing, assembly and comparative genomics of S. aureofaciens ATCC 10762.</title>
        <authorList>
            <person name="Gradnigo J.S."/>
            <person name="Johnson N."/>
            <person name="Somerville G.A."/>
        </authorList>
    </citation>
    <scope>NUCLEOTIDE SEQUENCE [LARGE SCALE GENOMIC DNA]</scope>
    <source>
        <strain evidence="12">ATCC 10762 / DSM 40127 / CCM 3239 / JCM 4008 / LMG 5968 / NBRC 12843 / NCIMB 8234 / A-377</strain>
    </source>
</reference>
<accession>A0A1E7N438</accession>
<organism evidence="11 12">
    <name type="scientific">Kitasatospora aureofaciens</name>
    <name type="common">Streptomyces aureofaciens</name>
    <dbReference type="NCBI Taxonomy" id="1894"/>
    <lineage>
        <taxon>Bacteria</taxon>
        <taxon>Bacillati</taxon>
        <taxon>Actinomycetota</taxon>
        <taxon>Actinomycetes</taxon>
        <taxon>Kitasatosporales</taxon>
        <taxon>Streptomycetaceae</taxon>
        <taxon>Kitasatospora</taxon>
    </lineage>
</organism>
<feature type="transmembrane region" description="Helical" evidence="8">
    <location>
        <begin position="369"/>
        <end position="391"/>
    </location>
</feature>
<proteinExistence type="predicted"/>
<dbReference type="InterPro" id="IPR006153">
    <property type="entry name" value="Cation/H_exchanger_TM"/>
</dbReference>
<feature type="transmembrane region" description="Helical" evidence="8">
    <location>
        <begin position="397"/>
        <end position="419"/>
    </location>
</feature>
<evidence type="ECO:0000256" key="8">
    <source>
        <dbReference type="SAM" id="Phobius"/>
    </source>
</evidence>
<accession>A0A8H9HU58</accession>
<comment type="caution">
    <text evidence="11">The sequence shown here is derived from an EMBL/GenBank/DDBJ whole genome shotgun (WGS) entry which is preliminary data.</text>
</comment>
<comment type="subcellular location">
    <subcellularLocation>
        <location evidence="1">Membrane</location>
        <topology evidence="1">Multi-pass membrane protein</topology>
    </subcellularLocation>
</comment>
<reference evidence="10" key="1">
    <citation type="journal article" date="2014" name="Int. J. Syst. Evol. Microbiol.">
        <title>Complete genome sequence of Corynebacterium casei LMG S-19264T (=DSM 44701T), isolated from a smear-ripened cheese.</title>
        <authorList>
            <consortium name="US DOE Joint Genome Institute (JGI-PGF)"/>
            <person name="Walter F."/>
            <person name="Albersmeier A."/>
            <person name="Kalinowski J."/>
            <person name="Ruckert C."/>
        </authorList>
    </citation>
    <scope>NUCLEOTIDE SEQUENCE</scope>
    <source>
        <strain evidence="10">JCM 4434</strain>
    </source>
</reference>
<feature type="transmembrane region" description="Helical" evidence="8">
    <location>
        <begin position="173"/>
        <end position="199"/>
    </location>
</feature>
<keyword evidence="12" id="KW-1185">Reference proteome</keyword>
<keyword evidence="4 8" id="KW-1133">Transmembrane helix</keyword>
<name>A0A1E7N438_KITAU</name>
<sequence>MAQTDLFKILSALVLLLLAAHLTGRLFRRFRQPPVVGEILGGLLLGPTVLGQLLPQVQHWIFPKQGPVAVCLELVYQLGMLLLMFLAGVEMRTVFSRKDGRTVGLIAVVGMVVPFAFGLVATSVLDTSDLLGPAGNRTALTLVLACSIAITSIPVISRIMLDLGIARTPFARIVLSVAVLEDIVLNVVISVAVGIVAGSTTNGFGLASELGIGSANASAVYHSLASVGFLALVALVGLLLRRRLTASGGGPVAPLAVRVSAVLASAAACLYLGVAPMYGAFVVGLISGLTAGAAGTASGPAADEAIKAIRSFATGFFVPVYFAVVGLKLDLIRQFDPAFFVAFLAVACVVKAVSVYAGARLARRPAADAVHLAVAMNARGGPGIVLATVALDTGIGSPSVFTSLVLTAVVTSLLAGWWLERAINQGSLDRDDELPPARLPDRPLSSTAGR</sequence>
<evidence type="ECO:0000313" key="11">
    <source>
        <dbReference type="EMBL" id="OEV35445.1"/>
    </source>
</evidence>
<feature type="transmembrane region" description="Helical" evidence="8">
    <location>
        <begin position="6"/>
        <end position="23"/>
    </location>
</feature>
<reference evidence="11" key="3">
    <citation type="submission" date="2016-08" db="EMBL/GenBank/DDBJ databases">
        <title>Sequencing, Assembly and Comparative Genomics of S. aureofaciens ATCC 10762.</title>
        <authorList>
            <person name="Gradnigo J.S."/>
            <person name="Johnson N."/>
            <person name="Somerville G.A."/>
        </authorList>
    </citation>
    <scope>NUCLEOTIDE SEQUENCE [LARGE SCALE GENOMIC DNA]</scope>
    <source>
        <strain evidence="11">ATCC 10762</strain>
    </source>
</reference>
<dbReference type="EMBL" id="JPRF03000034">
    <property type="protein sequence ID" value="OEV35445.1"/>
    <property type="molecule type" value="Genomic_DNA"/>
</dbReference>
<evidence type="ECO:0000256" key="4">
    <source>
        <dbReference type="ARBA" id="ARBA00022989"/>
    </source>
</evidence>
<dbReference type="GO" id="GO:1902600">
    <property type="term" value="P:proton transmembrane transport"/>
    <property type="evidence" value="ECO:0007669"/>
    <property type="project" value="InterPro"/>
</dbReference>
<evidence type="ECO:0000256" key="7">
    <source>
        <dbReference type="SAM" id="MobiDB-lite"/>
    </source>
</evidence>
<evidence type="ECO:0000256" key="6">
    <source>
        <dbReference type="ARBA" id="ARBA00023136"/>
    </source>
</evidence>